<reference evidence="1 2" key="1">
    <citation type="submission" date="2018-03" db="EMBL/GenBank/DDBJ databases">
        <title>Whole genome analyses suggest that Burkholderia sensu lato contains two further novel genera in the rhizoxinica-symbiotica group Mycetohabitans gen. nov., and Trinickia gen. nov.: implications for the evolution of diazotrophy and nodulation in the Burkholderiaceae.</title>
        <authorList>
            <person name="Estrada De Los Santos P."/>
            <person name="Palmer M."/>
            <person name="Chavez-Ramirez B."/>
            <person name="Steenkamp E.T."/>
            <person name="Hirsch A.M."/>
            <person name="Manyaka P."/>
            <person name="Maluk M."/>
            <person name="Lafos M."/>
            <person name="Crook M."/>
            <person name="Gross E."/>
            <person name="Simon M.F."/>
            <person name="Bueno Dos Reis Junior F."/>
            <person name="Poole P.S."/>
            <person name="Venter S.N."/>
            <person name="James E.K."/>
        </authorList>
    </citation>
    <scope>NUCLEOTIDE SEQUENCE [LARGE SCALE GENOMIC DNA]</scope>
    <source>
        <strain evidence="1 2">JPY-366</strain>
    </source>
</reference>
<gene>
    <name evidence="1" type="ORF">C9I57_17075</name>
</gene>
<evidence type="ECO:0000313" key="1">
    <source>
        <dbReference type="EMBL" id="PTB19415.1"/>
    </source>
</evidence>
<evidence type="ECO:0008006" key="3">
    <source>
        <dbReference type="Google" id="ProtNLM"/>
    </source>
</evidence>
<dbReference type="Gene3D" id="3.30.2310.20">
    <property type="entry name" value="RelE-like"/>
    <property type="match status" value="1"/>
</dbReference>
<dbReference type="EMBL" id="PYUC01000008">
    <property type="protein sequence ID" value="PTB19415.1"/>
    <property type="molecule type" value="Genomic_DNA"/>
</dbReference>
<dbReference type="InterPro" id="IPR035093">
    <property type="entry name" value="RelE/ParE_toxin_dom_sf"/>
</dbReference>
<dbReference type="Proteomes" id="UP000240638">
    <property type="component" value="Unassembled WGS sequence"/>
</dbReference>
<dbReference type="AlphaFoldDB" id="A0A2T3XSE4"/>
<sequence>MRKFKVQYLQSFYEMLQNIESYMVDHGRSDASIDRYRSTVFDTCESFATFPNRGTGQGALMAGLRTWNIEGETILAYAVDDSASTVTFAGITYGGQNWTEIFSMHQSGSWPAHH</sequence>
<organism evidence="1 2">
    <name type="scientific">Trinickia symbiotica</name>
    <dbReference type="NCBI Taxonomy" id="863227"/>
    <lineage>
        <taxon>Bacteria</taxon>
        <taxon>Pseudomonadati</taxon>
        <taxon>Pseudomonadota</taxon>
        <taxon>Betaproteobacteria</taxon>
        <taxon>Burkholderiales</taxon>
        <taxon>Burkholderiaceae</taxon>
        <taxon>Trinickia</taxon>
    </lineage>
</organism>
<accession>A0A2T3XSE4</accession>
<name>A0A2T3XSE4_9BURK</name>
<comment type="caution">
    <text evidence="1">The sequence shown here is derived from an EMBL/GenBank/DDBJ whole genome shotgun (WGS) entry which is preliminary data.</text>
</comment>
<evidence type="ECO:0000313" key="2">
    <source>
        <dbReference type="Proteomes" id="UP000240638"/>
    </source>
</evidence>
<protein>
    <recommendedName>
        <fullName evidence="3">Type II toxin-antitoxin system RelE/ParE family toxin</fullName>
    </recommendedName>
</protein>
<proteinExistence type="predicted"/>